<reference evidence="2 3" key="1">
    <citation type="submission" date="2021-07" db="EMBL/GenBank/DDBJ databases">
        <title>Stakelama flava sp. nov., a novel endophytic bacterium isolated from branch of Kandelia candel.</title>
        <authorList>
            <person name="Tuo L."/>
        </authorList>
    </citation>
    <scope>NUCLEOTIDE SEQUENCE [LARGE SCALE GENOMIC DNA]</scope>
    <source>
        <strain evidence="2 3">CBK3Z-3</strain>
    </source>
</reference>
<dbReference type="RefSeq" id="WP_219239236.1">
    <property type="nucleotide sequence ID" value="NZ_JAHWZX010000018.1"/>
</dbReference>
<name>A0ABS6XPL6_9SPHN</name>
<feature type="domain" description="RNA polymerase sigma factor 70 region 4 type 2" evidence="1">
    <location>
        <begin position="12"/>
        <end position="63"/>
    </location>
</feature>
<dbReference type="Proteomes" id="UP001197214">
    <property type="component" value="Unassembled WGS sequence"/>
</dbReference>
<comment type="caution">
    <text evidence="2">The sequence shown here is derived from an EMBL/GenBank/DDBJ whole genome shotgun (WGS) entry which is preliminary data.</text>
</comment>
<gene>
    <name evidence="2" type="ORF">KY084_14675</name>
</gene>
<dbReference type="InterPro" id="IPR013249">
    <property type="entry name" value="RNA_pol_sigma70_r4_t2"/>
</dbReference>
<sequence>MAHEPNLAEVLRRIEQALATMDELPLAVFERARFRDLDYARIADELGISVAEVEKHLAAAMLHIVNHTDPAGGH</sequence>
<keyword evidence="3" id="KW-1185">Reference proteome</keyword>
<evidence type="ECO:0000259" key="1">
    <source>
        <dbReference type="Pfam" id="PF08281"/>
    </source>
</evidence>
<accession>A0ABS6XPL6</accession>
<dbReference type="EMBL" id="JAHWZX010000018">
    <property type="protein sequence ID" value="MBW4332111.1"/>
    <property type="molecule type" value="Genomic_DNA"/>
</dbReference>
<dbReference type="Pfam" id="PF08281">
    <property type="entry name" value="Sigma70_r4_2"/>
    <property type="match status" value="1"/>
</dbReference>
<proteinExistence type="predicted"/>
<protein>
    <submittedName>
        <fullName evidence="2">Sigma-70 region 4 domain-containing protein</fullName>
    </submittedName>
</protein>
<organism evidence="2 3">
    <name type="scientific">Stakelama flava</name>
    <dbReference type="NCBI Taxonomy" id="2860338"/>
    <lineage>
        <taxon>Bacteria</taxon>
        <taxon>Pseudomonadati</taxon>
        <taxon>Pseudomonadota</taxon>
        <taxon>Alphaproteobacteria</taxon>
        <taxon>Sphingomonadales</taxon>
        <taxon>Sphingomonadaceae</taxon>
        <taxon>Stakelama</taxon>
    </lineage>
</organism>
<evidence type="ECO:0000313" key="2">
    <source>
        <dbReference type="EMBL" id="MBW4332111.1"/>
    </source>
</evidence>
<evidence type="ECO:0000313" key="3">
    <source>
        <dbReference type="Proteomes" id="UP001197214"/>
    </source>
</evidence>